<protein>
    <submittedName>
        <fullName evidence="2">Uncharacterized protein</fullName>
    </submittedName>
</protein>
<gene>
    <name evidence="2" type="ORF">RRG08_015545</name>
</gene>
<dbReference type="EMBL" id="JAWDGP010006085">
    <property type="protein sequence ID" value="KAK3747433.1"/>
    <property type="molecule type" value="Genomic_DNA"/>
</dbReference>
<feature type="signal peptide" evidence="1">
    <location>
        <begin position="1"/>
        <end position="22"/>
    </location>
</feature>
<comment type="caution">
    <text evidence="2">The sequence shown here is derived from an EMBL/GenBank/DDBJ whole genome shotgun (WGS) entry which is preliminary data.</text>
</comment>
<feature type="chain" id="PRO_5041954841" evidence="1">
    <location>
        <begin position="23"/>
        <end position="163"/>
    </location>
</feature>
<organism evidence="2 3">
    <name type="scientific">Elysia crispata</name>
    <name type="common">lettuce slug</name>
    <dbReference type="NCBI Taxonomy" id="231223"/>
    <lineage>
        <taxon>Eukaryota</taxon>
        <taxon>Metazoa</taxon>
        <taxon>Spiralia</taxon>
        <taxon>Lophotrochozoa</taxon>
        <taxon>Mollusca</taxon>
        <taxon>Gastropoda</taxon>
        <taxon>Heterobranchia</taxon>
        <taxon>Euthyneura</taxon>
        <taxon>Panpulmonata</taxon>
        <taxon>Sacoglossa</taxon>
        <taxon>Placobranchoidea</taxon>
        <taxon>Plakobranchidae</taxon>
        <taxon>Elysia</taxon>
    </lineage>
</organism>
<name>A0AAE1CZF8_9GAST</name>
<evidence type="ECO:0000256" key="1">
    <source>
        <dbReference type="SAM" id="SignalP"/>
    </source>
</evidence>
<evidence type="ECO:0000313" key="2">
    <source>
        <dbReference type="EMBL" id="KAK3747433.1"/>
    </source>
</evidence>
<dbReference type="AlphaFoldDB" id="A0AAE1CZF8"/>
<proteinExistence type="predicted"/>
<accession>A0AAE1CZF8</accession>
<evidence type="ECO:0000313" key="3">
    <source>
        <dbReference type="Proteomes" id="UP001283361"/>
    </source>
</evidence>
<dbReference type="Proteomes" id="UP001283361">
    <property type="component" value="Unassembled WGS sequence"/>
</dbReference>
<keyword evidence="1" id="KW-0732">Signal</keyword>
<reference evidence="2" key="1">
    <citation type="journal article" date="2023" name="G3 (Bethesda)">
        <title>A reference genome for the long-term kleptoplast-retaining sea slug Elysia crispata morphotype clarki.</title>
        <authorList>
            <person name="Eastman K.E."/>
            <person name="Pendleton A.L."/>
            <person name="Shaikh M.A."/>
            <person name="Suttiyut T."/>
            <person name="Ogas R."/>
            <person name="Tomko P."/>
            <person name="Gavelis G."/>
            <person name="Widhalm J.R."/>
            <person name="Wisecaver J.H."/>
        </authorList>
    </citation>
    <scope>NUCLEOTIDE SEQUENCE</scope>
    <source>
        <strain evidence="2">ECLA1</strain>
    </source>
</reference>
<keyword evidence="3" id="KW-1185">Reference proteome</keyword>
<sequence>MLLDSWFLVNALPVCRLSVSLSVVCYQGTCRVSSSWSCPDDLAGSARACFSSYALRLQSIKQSPQKLCCGLDVEVFRSFCRSYVDGSRCEQRLRGQCPIEKQRMIDNALVSLDGARDALNHLCLDDNIVETVSSVWTTTFWRVSKVVVLVTVSSLSGRQYCGE</sequence>